<organism evidence="1 2">
    <name type="scientific">Amnibacterium endophyticum</name>
    <dbReference type="NCBI Taxonomy" id="2109337"/>
    <lineage>
        <taxon>Bacteria</taxon>
        <taxon>Bacillati</taxon>
        <taxon>Actinomycetota</taxon>
        <taxon>Actinomycetes</taxon>
        <taxon>Micrococcales</taxon>
        <taxon>Microbacteriaceae</taxon>
        <taxon>Amnibacterium</taxon>
    </lineage>
</organism>
<gene>
    <name evidence="1" type="ORF">ACFSBI_11985</name>
</gene>
<evidence type="ECO:0000313" key="2">
    <source>
        <dbReference type="Proteomes" id="UP001597347"/>
    </source>
</evidence>
<protein>
    <recommendedName>
        <fullName evidence="3">IrrE N-terminal-like domain-containing protein</fullName>
    </recommendedName>
</protein>
<dbReference type="EMBL" id="JBHUEA010000018">
    <property type="protein sequence ID" value="MFD1722271.1"/>
    <property type="molecule type" value="Genomic_DNA"/>
</dbReference>
<name>A0ABW4LFL4_9MICO</name>
<evidence type="ECO:0000313" key="1">
    <source>
        <dbReference type="EMBL" id="MFD1722271.1"/>
    </source>
</evidence>
<comment type="caution">
    <text evidence="1">The sequence shown here is derived from an EMBL/GenBank/DDBJ whole genome shotgun (WGS) entry which is preliminary data.</text>
</comment>
<dbReference type="Proteomes" id="UP001597347">
    <property type="component" value="Unassembled WGS sequence"/>
</dbReference>
<accession>A0ABW4LFL4</accession>
<reference evidence="2" key="1">
    <citation type="journal article" date="2019" name="Int. J. Syst. Evol. Microbiol.">
        <title>The Global Catalogue of Microorganisms (GCM) 10K type strain sequencing project: providing services to taxonomists for standard genome sequencing and annotation.</title>
        <authorList>
            <consortium name="The Broad Institute Genomics Platform"/>
            <consortium name="The Broad Institute Genome Sequencing Center for Infectious Disease"/>
            <person name="Wu L."/>
            <person name="Ma J."/>
        </authorList>
    </citation>
    <scope>NUCLEOTIDE SEQUENCE [LARGE SCALE GENOMIC DNA]</scope>
    <source>
        <strain evidence="2">CGMCC 1.12471</strain>
    </source>
</reference>
<sequence>MDDKARAEADLLGLQRLGHRLKLILELEAHEREARFDLARPGSELALDDQSARPYQVSHLVGHCLALSLDALLGAQFVLQDPADVNGVRLLMSAPFPLLRTAMEAGALAMWVLMPDARDQRLERLFRARWDDIVSDDNLALAFTEFRDSDSREDVAGKNRLRRENTKHVRRRKAALRGAMDATSITRAAVELGLPGFGPLMAQTAPSLGIDPNHAHGLWRTVSGLTHPSASRSILASSVEYQHSSEPGVSRAFLTARPSLLNSAVEAGLLLPWHVLRRVAQLGDNPAVEFVVPAGFPPPPPPRAA</sequence>
<proteinExistence type="predicted"/>
<evidence type="ECO:0008006" key="3">
    <source>
        <dbReference type="Google" id="ProtNLM"/>
    </source>
</evidence>
<dbReference type="RefSeq" id="WP_377935226.1">
    <property type="nucleotide sequence ID" value="NZ_JBHUEA010000018.1"/>
</dbReference>
<keyword evidence="2" id="KW-1185">Reference proteome</keyword>